<keyword evidence="1" id="KW-0645">Protease</keyword>
<dbReference type="PROSITE" id="PS52034">
    <property type="entry name" value="PEPTIDASE_M32"/>
    <property type="match status" value="1"/>
</dbReference>
<dbReference type="InterPro" id="IPR001333">
    <property type="entry name" value="Peptidase_M32_Taq"/>
</dbReference>
<dbReference type="GO" id="GO:0006508">
    <property type="term" value="P:proteolysis"/>
    <property type="evidence" value="ECO:0007669"/>
    <property type="project" value="UniProtKB-UniRule"/>
</dbReference>
<comment type="catalytic activity">
    <reaction evidence="1">
        <text>Release of a C-terminal amino acid with broad specificity, except for -Pro.</text>
        <dbReference type="EC" id="3.4.17.19"/>
    </reaction>
</comment>
<dbReference type="GO" id="GO:0046872">
    <property type="term" value="F:metal ion binding"/>
    <property type="evidence" value="ECO:0007669"/>
    <property type="project" value="UniProtKB-KW"/>
</dbReference>
<name>F2N9X2_CORGP</name>
<dbReference type="GO" id="GO:0004181">
    <property type="term" value="F:metallocarboxypeptidase activity"/>
    <property type="evidence" value="ECO:0007669"/>
    <property type="project" value="UniProtKB-UniRule"/>
</dbReference>
<dbReference type="EMBL" id="CP002628">
    <property type="protein sequence ID" value="AEB06227.1"/>
    <property type="molecule type" value="Genomic_DNA"/>
</dbReference>
<dbReference type="HOGENOM" id="CLU_032916_1_1_11"/>
<keyword evidence="1" id="KW-0482">Metalloprotease</keyword>
<keyword evidence="1 4" id="KW-0121">Carboxypeptidase</keyword>
<comment type="function">
    <text evidence="1">Broad specificity carboxypetidase that releases amino acids sequentially from the C-terminus, including neutral, aromatic, polar and basic residues.</text>
</comment>
<dbReference type="Proteomes" id="UP000006851">
    <property type="component" value="Chromosome"/>
</dbReference>
<gene>
    <name evidence="4" type="ordered locus">Corgl_0099</name>
</gene>
<feature type="binding site" evidence="2">
    <location>
        <position position="313"/>
    </location>
    <ligand>
        <name>Zn(2+)</name>
        <dbReference type="ChEBI" id="CHEBI:29105"/>
        <note>catalytic</note>
    </ligand>
</feature>
<dbReference type="PANTHER" id="PTHR34217">
    <property type="entry name" value="METAL-DEPENDENT CARBOXYPEPTIDASE"/>
    <property type="match status" value="1"/>
</dbReference>
<comment type="cofactor">
    <cofactor evidence="2">
        <name>Zn(2+)</name>
        <dbReference type="ChEBI" id="CHEBI:29105"/>
    </cofactor>
    <text evidence="2">Binds 1 zinc ion per subunit.</text>
</comment>
<dbReference type="OrthoDB" id="9772308at2"/>
<comment type="similarity">
    <text evidence="1">Belongs to the peptidase M32 family.</text>
</comment>
<evidence type="ECO:0000313" key="5">
    <source>
        <dbReference type="Proteomes" id="UP000006851"/>
    </source>
</evidence>
<dbReference type="AlphaFoldDB" id="F2N9X2"/>
<feature type="active site" description="Proton donor/acceptor" evidence="3">
    <location>
        <position position="284"/>
    </location>
</feature>
<feature type="binding site" evidence="2">
    <location>
        <position position="283"/>
    </location>
    <ligand>
        <name>Zn(2+)</name>
        <dbReference type="ChEBI" id="CHEBI:29105"/>
        <note>catalytic</note>
    </ligand>
</feature>
<protein>
    <recommendedName>
        <fullName evidence="1">Metal-dependent carboxypeptidase</fullName>
        <ecNumber evidence="1">3.4.17.19</ecNumber>
    </recommendedName>
</protein>
<evidence type="ECO:0000256" key="3">
    <source>
        <dbReference type="PIRSR" id="PIRSR006615-2"/>
    </source>
</evidence>
<dbReference type="PANTHER" id="PTHR34217:SF1">
    <property type="entry name" value="CARBOXYPEPTIDASE 1"/>
    <property type="match status" value="1"/>
</dbReference>
<dbReference type="PRINTS" id="PR00998">
    <property type="entry name" value="CRBOXYPTASET"/>
</dbReference>
<keyword evidence="1 2" id="KW-0479">Metal-binding</keyword>
<accession>F2N9X2</accession>
<dbReference type="PIRSF" id="PIRSF006615">
    <property type="entry name" value="Zn_crbxpep_Taq"/>
    <property type="match status" value="1"/>
</dbReference>
<keyword evidence="1 4" id="KW-0378">Hydrolase</keyword>
<feature type="binding site" evidence="2">
    <location>
        <position position="287"/>
    </location>
    <ligand>
        <name>Zn(2+)</name>
        <dbReference type="ChEBI" id="CHEBI:29105"/>
        <note>catalytic</note>
    </ligand>
</feature>
<organism evidence="4 5">
    <name type="scientific">Coriobacterium glomerans (strain ATCC 49209 / DSM 20642 / JCM 10262 / PW2)</name>
    <dbReference type="NCBI Taxonomy" id="700015"/>
    <lineage>
        <taxon>Bacteria</taxon>
        <taxon>Bacillati</taxon>
        <taxon>Actinomycetota</taxon>
        <taxon>Coriobacteriia</taxon>
        <taxon>Coriobacteriales</taxon>
        <taxon>Coriobacteriaceae</taxon>
        <taxon>Coriobacterium</taxon>
    </lineage>
</organism>
<dbReference type="Pfam" id="PF02074">
    <property type="entry name" value="Peptidase_M32"/>
    <property type="match status" value="1"/>
</dbReference>
<dbReference type="eggNOG" id="COG2317">
    <property type="taxonomic scope" value="Bacteria"/>
</dbReference>
<evidence type="ECO:0000256" key="1">
    <source>
        <dbReference type="PIRNR" id="PIRNR006615"/>
    </source>
</evidence>
<dbReference type="Gene3D" id="1.10.1370.30">
    <property type="match status" value="1"/>
</dbReference>
<dbReference type="STRING" id="700015.Corgl_0099"/>
<keyword evidence="2" id="KW-0862">Zinc</keyword>
<evidence type="ECO:0000256" key="2">
    <source>
        <dbReference type="PIRSR" id="PIRSR006615-1"/>
    </source>
</evidence>
<dbReference type="SUPFAM" id="SSF55486">
    <property type="entry name" value="Metalloproteases ('zincins'), catalytic domain"/>
    <property type="match status" value="1"/>
</dbReference>
<keyword evidence="5" id="KW-1185">Reference proteome</keyword>
<proteinExistence type="inferred from homology"/>
<dbReference type="KEGG" id="cgo:Corgl_0099"/>
<reference evidence="5" key="1">
    <citation type="journal article" date="2013" name="Stand. Genomic Sci.">
        <title>Complete genome sequence of Coriobacterium glomerans type strain (PW2(T)) from the midgut of Pyrrhocoris apterus L. (red soldier bug).</title>
        <authorList>
            <person name="Stackebrandt E."/>
            <person name="Zeytun A."/>
            <person name="Lapidus A."/>
            <person name="Nolan M."/>
            <person name="Lucas S."/>
            <person name="Hammon N."/>
            <person name="Deshpande S."/>
            <person name="Cheng J.F."/>
            <person name="Tapia R."/>
            <person name="Goodwin L.A."/>
            <person name="Pitluck S."/>
            <person name="Liolios K."/>
            <person name="Pagani I."/>
            <person name="Ivanova N."/>
            <person name="Mavromatis K."/>
            <person name="Mikhailova N."/>
            <person name="Huntemann M."/>
            <person name="Pati A."/>
            <person name="Chen A."/>
            <person name="Palaniappan K."/>
            <person name="Chang Y.J."/>
            <person name="Land M."/>
            <person name="Hauser L."/>
            <person name="Rohde M."/>
            <person name="Pukall R."/>
            <person name="Goker M."/>
            <person name="Detter J.C."/>
            <person name="Woyke T."/>
            <person name="Bristow J."/>
            <person name="Eisen J.A."/>
            <person name="Markowitz V."/>
            <person name="Hugenholtz P."/>
            <person name="Kyrpides N.C."/>
            <person name="Klenk H.P."/>
        </authorList>
    </citation>
    <scope>NUCLEOTIDE SEQUENCE</scope>
    <source>
        <strain evidence="5">ATCC 49209 / DSM 20642 / JCM 10262 / PW2</strain>
    </source>
</reference>
<sequence length="514" mass="58279">MNSECDHERGAIMISRELCKRAVGCIRRLRYLEFTENALYYDRWSGSCPVAGYGFEQSATEHLIELERDLLLCPETREIERTLRGALEQEGASELERGMARWLTRRVEEATRVPLELAAELSAASTEGERIWAICRDRNDFQGFLPALRRQFDIQRRIAEAIDADAQPYDVILARCDPSYRTDELDALFTKVKAGVTGILASSRSTWDAVDDSLLAAADRRSEQAEERLLADITLLLGADSERIGRWRVRHPVTVCTGPRDARPSTYLHGSVSLFQTLRAMAHEMGHAMYASSSSQAVVEAGLWGGVEGIMHESQSRFFENHIWRTPEFLSRLIPGLAREFEEFADVDPCALARMLNKPTLKVSRLAADELTYPVHIIIRHEIERDVFDGVLSLEDIEEAWNDRYETYLGVRPRCASEGVLSDVHWASGSVGYFFSYALGDLYAAQIDHALRDQVPDAFERLSKGDPEAIITWLRDRIWCHGQTLTAPEVLRGASGEDLNVEHYLDHLRSRFEI</sequence>
<dbReference type="EC" id="3.4.17.19" evidence="1"/>
<evidence type="ECO:0000313" key="4">
    <source>
        <dbReference type="EMBL" id="AEB06227.1"/>
    </source>
</evidence>